<dbReference type="InterPro" id="IPR000182">
    <property type="entry name" value="GNAT_dom"/>
</dbReference>
<accession>A0A1C7EE17</accession>
<gene>
    <name evidence="4" type="ORF">BCM40_00700</name>
</gene>
<dbReference type="Gene3D" id="3.40.630.30">
    <property type="match status" value="1"/>
</dbReference>
<evidence type="ECO:0000313" key="4">
    <source>
        <dbReference type="EMBL" id="ANU21941.1"/>
    </source>
</evidence>
<dbReference type="InterPro" id="IPR031165">
    <property type="entry name" value="GNAT_YJDJ"/>
</dbReference>
<dbReference type="RefSeq" id="WP_065525076.1">
    <property type="nucleotide sequence ID" value="NZ_CP016543.2"/>
</dbReference>
<feature type="domain" description="N-acetyltransferase" evidence="3">
    <location>
        <begin position="2"/>
        <end position="90"/>
    </location>
</feature>
<dbReference type="PANTHER" id="PTHR31435:SF10">
    <property type="entry name" value="BSR4717 PROTEIN"/>
    <property type="match status" value="1"/>
</dbReference>
<proteinExistence type="predicted"/>
<evidence type="ECO:0000256" key="1">
    <source>
        <dbReference type="SAM" id="MobiDB-lite"/>
    </source>
</evidence>
<keyword evidence="5" id="KW-1185">Reference proteome</keyword>
<organism evidence="4 5">
    <name type="scientific">Planococcus donghaensis</name>
    <dbReference type="NCBI Taxonomy" id="414778"/>
    <lineage>
        <taxon>Bacteria</taxon>
        <taxon>Bacillati</taxon>
        <taxon>Bacillota</taxon>
        <taxon>Bacilli</taxon>
        <taxon>Bacillales</taxon>
        <taxon>Caryophanaceae</taxon>
        <taxon>Planococcus</taxon>
    </lineage>
</organism>
<dbReference type="PROSITE" id="PS51729">
    <property type="entry name" value="GNAT_YJDJ"/>
    <property type="match status" value="1"/>
</dbReference>
<dbReference type="KEGG" id="pdg:BCM40_00700"/>
<dbReference type="Pfam" id="PF14542">
    <property type="entry name" value="Acetyltransf_CG"/>
    <property type="match status" value="1"/>
</dbReference>
<dbReference type="OrthoDB" id="9793389at2"/>
<dbReference type="Proteomes" id="UP000092495">
    <property type="component" value="Chromosome"/>
</dbReference>
<reference evidence="4" key="1">
    <citation type="submission" date="2016-10" db="EMBL/GenBank/DDBJ databases">
        <authorList>
            <person name="See-Too W.S."/>
        </authorList>
    </citation>
    <scope>NUCLEOTIDE SEQUENCE</scope>
    <source>
        <strain evidence="4">DSM 22276</strain>
    </source>
</reference>
<dbReference type="GO" id="GO:0016747">
    <property type="term" value="F:acyltransferase activity, transferring groups other than amino-acyl groups"/>
    <property type="evidence" value="ECO:0007669"/>
    <property type="project" value="InterPro"/>
</dbReference>
<feature type="domain" description="N-acetyltransferase" evidence="2">
    <location>
        <begin position="1"/>
        <end position="92"/>
    </location>
</feature>
<dbReference type="EMBL" id="CP016543">
    <property type="protein sequence ID" value="ANU21941.1"/>
    <property type="molecule type" value="Genomic_DNA"/>
</dbReference>
<sequence>MEIKTGENKFYIGNDSGDPDAELHYEPTDSKLINIDHTYVSESLRGQGVGEMLVEKVVDYARQEGVQITASCPFAKKELSNRSEFEDVLATK</sequence>
<dbReference type="SUPFAM" id="SSF55729">
    <property type="entry name" value="Acyl-CoA N-acyltransferases (Nat)"/>
    <property type="match status" value="1"/>
</dbReference>
<dbReference type="CDD" id="cd04301">
    <property type="entry name" value="NAT_SF"/>
    <property type="match status" value="1"/>
</dbReference>
<dbReference type="STRING" id="414778.BCM40_00700"/>
<name>A0A1C7EE17_9BACL</name>
<dbReference type="AlphaFoldDB" id="A0A1C7EE17"/>
<evidence type="ECO:0000313" key="5">
    <source>
        <dbReference type="Proteomes" id="UP000092495"/>
    </source>
</evidence>
<evidence type="ECO:0000259" key="2">
    <source>
        <dbReference type="PROSITE" id="PS51186"/>
    </source>
</evidence>
<dbReference type="InterPro" id="IPR016181">
    <property type="entry name" value="Acyl_CoA_acyltransferase"/>
</dbReference>
<feature type="region of interest" description="Disordered" evidence="1">
    <location>
        <begin position="1"/>
        <end position="20"/>
    </location>
</feature>
<evidence type="ECO:0000259" key="3">
    <source>
        <dbReference type="PROSITE" id="PS51729"/>
    </source>
</evidence>
<dbReference type="InterPro" id="IPR045057">
    <property type="entry name" value="Gcn5-rel_NAT"/>
</dbReference>
<protein>
    <submittedName>
        <fullName evidence="4">GNAT family N-acetyltransferase</fullName>
    </submittedName>
</protein>
<dbReference type="PANTHER" id="PTHR31435">
    <property type="entry name" value="PROTEIN NATD1"/>
    <property type="match status" value="1"/>
</dbReference>
<dbReference type="PROSITE" id="PS51186">
    <property type="entry name" value="GNAT"/>
    <property type="match status" value="1"/>
</dbReference>